<dbReference type="SMART" id="SM00421">
    <property type="entry name" value="HTH_LUXR"/>
    <property type="match status" value="1"/>
</dbReference>
<dbReference type="Proteomes" id="UP001490365">
    <property type="component" value="Unassembled WGS sequence"/>
</dbReference>
<keyword evidence="6" id="KW-1185">Reference proteome</keyword>
<evidence type="ECO:0000259" key="4">
    <source>
        <dbReference type="PROSITE" id="PS50043"/>
    </source>
</evidence>
<keyword evidence="3" id="KW-0804">Transcription</keyword>
<dbReference type="PROSITE" id="PS50043">
    <property type="entry name" value="HTH_LUXR_2"/>
    <property type="match status" value="1"/>
</dbReference>
<dbReference type="RefSeq" id="WP_351954657.1">
    <property type="nucleotide sequence ID" value="NZ_JBEOZM010000001.1"/>
</dbReference>
<evidence type="ECO:0000256" key="2">
    <source>
        <dbReference type="ARBA" id="ARBA00023125"/>
    </source>
</evidence>
<protein>
    <submittedName>
        <fullName evidence="5">Response regulator transcription factor</fullName>
    </submittedName>
</protein>
<dbReference type="SUPFAM" id="SSF46894">
    <property type="entry name" value="C-terminal effector domain of the bipartite response regulators"/>
    <property type="match status" value="1"/>
</dbReference>
<dbReference type="InterPro" id="IPR000792">
    <property type="entry name" value="Tscrpt_reg_LuxR_C"/>
</dbReference>
<dbReference type="Gene3D" id="3.40.50.2300">
    <property type="match status" value="1"/>
</dbReference>
<dbReference type="Pfam" id="PF00196">
    <property type="entry name" value="GerE"/>
    <property type="match status" value="1"/>
</dbReference>
<dbReference type="PANTHER" id="PTHR44688">
    <property type="entry name" value="DNA-BINDING TRANSCRIPTIONAL ACTIVATOR DEVR_DOSR"/>
    <property type="match status" value="1"/>
</dbReference>
<name>A0ABV1T825_9ACTN</name>
<evidence type="ECO:0000313" key="6">
    <source>
        <dbReference type="Proteomes" id="UP001490365"/>
    </source>
</evidence>
<accession>A0ABV1T825</accession>
<evidence type="ECO:0000256" key="3">
    <source>
        <dbReference type="ARBA" id="ARBA00023163"/>
    </source>
</evidence>
<evidence type="ECO:0000256" key="1">
    <source>
        <dbReference type="ARBA" id="ARBA00023015"/>
    </source>
</evidence>
<keyword evidence="1" id="KW-0805">Transcription regulation</keyword>
<dbReference type="PANTHER" id="PTHR44688:SF16">
    <property type="entry name" value="DNA-BINDING TRANSCRIPTIONAL ACTIVATOR DEVR_DOSR"/>
    <property type="match status" value="1"/>
</dbReference>
<sequence length="223" mass="24463">MPENQADGMGDVLSAPVSAVVRASDAILEHAVGAYLESSAGVRLRTAQELPDANVSVLLLDAVDDHWIGVMRQDAARTPGTPVPVVMIADHITERQLSPAVEYGLTSFLYRDDLNLGRLVDAVVEAGAGRCRMPDDLVAHLIAELADRQRRQTLTDLSRRDGLLVREIEVLRMLSEGMNTVEIADKMSYSERTIKGVIHEAVKRLHVRNRTQAVAYAIRTGVF</sequence>
<reference evidence="5 6" key="1">
    <citation type="submission" date="2024-06" db="EMBL/GenBank/DDBJ databases">
        <title>The Natural Products Discovery Center: Release of the First 8490 Sequenced Strains for Exploring Actinobacteria Biosynthetic Diversity.</title>
        <authorList>
            <person name="Kalkreuter E."/>
            <person name="Kautsar S.A."/>
            <person name="Yang D."/>
            <person name="Bader C.D."/>
            <person name="Teijaro C.N."/>
            <person name="Fluegel L."/>
            <person name="Davis C.M."/>
            <person name="Simpson J.R."/>
            <person name="Lauterbach L."/>
            <person name="Steele A.D."/>
            <person name="Gui C."/>
            <person name="Meng S."/>
            <person name="Li G."/>
            <person name="Viehrig K."/>
            <person name="Ye F."/>
            <person name="Su P."/>
            <person name="Kiefer A.F."/>
            <person name="Nichols A."/>
            <person name="Cepeda A.J."/>
            <person name="Yan W."/>
            <person name="Fan B."/>
            <person name="Jiang Y."/>
            <person name="Adhikari A."/>
            <person name="Zheng C.-J."/>
            <person name="Schuster L."/>
            <person name="Cowan T.M."/>
            <person name="Smanski M.J."/>
            <person name="Chevrette M.G."/>
            <person name="De Carvalho L.P.S."/>
            <person name="Shen B."/>
        </authorList>
    </citation>
    <scope>NUCLEOTIDE SEQUENCE [LARGE SCALE GENOMIC DNA]</scope>
    <source>
        <strain evidence="5 6">NPDC001694</strain>
    </source>
</reference>
<dbReference type="InterPro" id="IPR016032">
    <property type="entry name" value="Sig_transdc_resp-reg_C-effctor"/>
</dbReference>
<feature type="domain" description="HTH luxR-type" evidence="4">
    <location>
        <begin position="156"/>
        <end position="221"/>
    </location>
</feature>
<evidence type="ECO:0000313" key="5">
    <source>
        <dbReference type="EMBL" id="MER6265938.1"/>
    </source>
</evidence>
<comment type="caution">
    <text evidence="5">The sequence shown here is derived from an EMBL/GenBank/DDBJ whole genome shotgun (WGS) entry which is preliminary data.</text>
</comment>
<keyword evidence="2" id="KW-0238">DNA-binding</keyword>
<proteinExistence type="predicted"/>
<organism evidence="5 6">
    <name type="scientific">Streptomyces sp. 900105755</name>
    <dbReference type="NCBI Taxonomy" id="3154389"/>
    <lineage>
        <taxon>Bacteria</taxon>
        <taxon>Bacillati</taxon>
        <taxon>Actinomycetota</taxon>
        <taxon>Actinomycetes</taxon>
        <taxon>Kitasatosporales</taxon>
        <taxon>Streptomycetaceae</taxon>
        <taxon>Streptomyces</taxon>
    </lineage>
</organism>
<dbReference type="PRINTS" id="PR00038">
    <property type="entry name" value="HTHLUXR"/>
</dbReference>
<gene>
    <name evidence="5" type="ORF">ABT211_01345</name>
</gene>
<dbReference type="CDD" id="cd06170">
    <property type="entry name" value="LuxR_C_like"/>
    <property type="match status" value="1"/>
</dbReference>
<dbReference type="EMBL" id="JBEOZM010000001">
    <property type="protein sequence ID" value="MER6265938.1"/>
    <property type="molecule type" value="Genomic_DNA"/>
</dbReference>